<evidence type="ECO:0000256" key="3">
    <source>
        <dbReference type="ARBA" id="ARBA00022679"/>
    </source>
</evidence>
<organism evidence="12 13">
    <name type="scientific">Callorhinchus milii</name>
    <name type="common">Ghost shark</name>
    <dbReference type="NCBI Taxonomy" id="7868"/>
    <lineage>
        <taxon>Eukaryota</taxon>
        <taxon>Metazoa</taxon>
        <taxon>Chordata</taxon>
        <taxon>Craniata</taxon>
        <taxon>Vertebrata</taxon>
        <taxon>Chondrichthyes</taxon>
        <taxon>Holocephali</taxon>
        <taxon>Chimaeriformes</taxon>
        <taxon>Callorhinchidae</taxon>
        <taxon>Callorhinchus</taxon>
    </lineage>
</organism>
<comment type="subcellular location">
    <subcellularLocation>
        <location evidence="1 11">Golgi apparatus membrane</location>
        <topology evidence="1 11">Single-pass type II membrane protein</topology>
    </subcellularLocation>
</comment>
<reference evidence="12" key="5">
    <citation type="submission" date="2025-09" db="UniProtKB">
        <authorList>
            <consortium name="Ensembl"/>
        </authorList>
    </citation>
    <scope>IDENTIFICATION</scope>
</reference>
<comment type="similarity">
    <text evidence="2 11">Belongs to the sulfotransferase 2 family.</text>
</comment>
<feature type="transmembrane region" description="Helical" evidence="11">
    <location>
        <begin position="27"/>
        <end position="47"/>
    </location>
</feature>
<dbReference type="AlphaFoldDB" id="A0A4W3JFX8"/>
<evidence type="ECO:0000256" key="1">
    <source>
        <dbReference type="ARBA" id="ARBA00004323"/>
    </source>
</evidence>
<dbReference type="PANTHER" id="PTHR12137">
    <property type="entry name" value="CARBOHYDRATE SULFOTRANSFERASE"/>
    <property type="match status" value="1"/>
</dbReference>
<keyword evidence="10 11" id="KW-0119">Carbohydrate metabolism</keyword>
<protein>
    <recommendedName>
        <fullName evidence="11">Carbohydrate sulfotransferase</fullName>
        <ecNumber evidence="11">2.8.2.-</ecNumber>
    </recommendedName>
</protein>
<evidence type="ECO:0000256" key="6">
    <source>
        <dbReference type="ARBA" id="ARBA00022989"/>
    </source>
</evidence>
<dbReference type="InterPro" id="IPR018011">
    <property type="entry name" value="Carb_sulfotrans_8-10"/>
</dbReference>
<dbReference type="InterPro" id="IPR005331">
    <property type="entry name" value="Sulfotransferase"/>
</dbReference>
<reference evidence="12" key="4">
    <citation type="submission" date="2025-08" db="UniProtKB">
        <authorList>
            <consortium name="Ensembl"/>
        </authorList>
    </citation>
    <scope>IDENTIFICATION</scope>
</reference>
<dbReference type="InParanoid" id="A0A4W3JFX8"/>
<keyword evidence="4 11" id="KW-0812">Transmembrane</keyword>
<accession>A0A4W3JFX8</accession>
<gene>
    <name evidence="12" type="primary">LOC103186826</name>
</gene>
<keyword evidence="7 11" id="KW-0333">Golgi apparatus</keyword>
<keyword evidence="6 11" id="KW-1133">Transmembrane helix</keyword>
<evidence type="ECO:0000256" key="8">
    <source>
        <dbReference type="ARBA" id="ARBA00023136"/>
    </source>
</evidence>
<dbReference type="GeneTree" id="ENSGT00940000156614"/>
<dbReference type="GeneID" id="103186826"/>
<dbReference type="STRING" id="7868.ENSCMIP00000041267"/>
<keyword evidence="5 11" id="KW-0735">Signal-anchor</keyword>
<dbReference type="Pfam" id="PF03567">
    <property type="entry name" value="Sulfotransfer_2"/>
    <property type="match status" value="1"/>
</dbReference>
<dbReference type="RefSeq" id="XP_007904253.1">
    <property type="nucleotide sequence ID" value="XM_007906062.2"/>
</dbReference>
<keyword evidence="9 11" id="KW-0325">Glycoprotein</keyword>
<keyword evidence="8 11" id="KW-0472">Membrane</keyword>
<evidence type="ECO:0000256" key="11">
    <source>
        <dbReference type="RuleBase" id="RU364020"/>
    </source>
</evidence>
<dbReference type="OrthoDB" id="2019940at2759"/>
<dbReference type="KEGG" id="cmk:103186826"/>
<dbReference type="RefSeq" id="XP_007904254.1">
    <property type="nucleotide sequence ID" value="XM_007906063.2"/>
</dbReference>
<dbReference type="GO" id="GO:0030166">
    <property type="term" value="P:proteoglycan biosynthetic process"/>
    <property type="evidence" value="ECO:0007669"/>
    <property type="project" value="TreeGrafter"/>
</dbReference>
<reference evidence="13" key="3">
    <citation type="journal article" date="2014" name="Nature">
        <title>Elephant shark genome provides unique insights into gnathostome evolution.</title>
        <authorList>
            <consortium name="International Elephant Shark Genome Sequencing Consortium"/>
            <person name="Venkatesh B."/>
            <person name="Lee A.P."/>
            <person name="Ravi V."/>
            <person name="Maurya A.K."/>
            <person name="Lian M.M."/>
            <person name="Swann J.B."/>
            <person name="Ohta Y."/>
            <person name="Flajnik M.F."/>
            <person name="Sutoh Y."/>
            <person name="Kasahara M."/>
            <person name="Hoon S."/>
            <person name="Gangu V."/>
            <person name="Roy S.W."/>
            <person name="Irimia M."/>
            <person name="Korzh V."/>
            <person name="Kondrychyn I."/>
            <person name="Lim Z.W."/>
            <person name="Tay B.H."/>
            <person name="Tohari S."/>
            <person name="Kong K.W."/>
            <person name="Ho S."/>
            <person name="Lorente-Galdos B."/>
            <person name="Quilez J."/>
            <person name="Marques-Bonet T."/>
            <person name="Raney B.J."/>
            <person name="Ingham P.W."/>
            <person name="Tay A."/>
            <person name="Hillier L.W."/>
            <person name="Minx P."/>
            <person name="Boehm T."/>
            <person name="Wilson R.K."/>
            <person name="Brenner S."/>
            <person name="Warren W.C."/>
        </authorList>
    </citation>
    <scope>NUCLEOTIDE SEQUENCE [LARGE SCALE GENOMIC DNA]</scope>
</reference>
<dbReference type="OMA" id="VPMLKMY"/>
<dbReference type="Proteomes" id="UP000314986">
    <property type="component" value="Unassembled WGS sequence"/>
</dbReference>
<evidence type="ECO:0000313" key="13">
    <source>
        <dbReference type="Proteomes" id="UP000314986"/>
    </source>
</evidence>
<proteinExistence type="inferred from homology"/>
<evidence type="ECO:0000313" key="12">
    <source>
        <dbReference type="Ensembl" id="ENSCMIP00000041267.1"/>
    </source>
</evidence>
<dbReference type="PANTHER" id="PTHR12137:SF4">
    <property type="entry name" value="CARBOHYDRATE SULFOTRANSFERASE 12"/>
    <property type="match status" value="1"/>
</dbReference>
<evidence type="ECO:0000256" key="5">
    <source>
        <dbReference type="ARBA" id="ARBA00022968"/>
    </source>
</evidence>
<dbReference type="EC" id="2.8.2.-" evidence="11"/>
<evidence type="ECO:0000256" key="9">
    <source>
        <dbReference type="ARBA" id="ARBA00023180"/>
    </source>
</evidence>
<dbReference type="GO" id="GO:0016051">
    <property type="term" value="P:carbohydrate biosynthetic process"/>
    <property type="evidence" value="ECO:0007669"/>
    <property type="project" value="InterPro"/>
</dbReference>
<sequence>MSTQKSPDMTPEAGAGMHLRKMSKSRIFQMCGIMLSIFMILLIIFYWDDVGTAHFYLHTAFTKIQSTHLPTSVSVAHEHAKGTEKKMLSSETATSFINLELTHGETGHQGEGASVVEGENVDSKPVANSKEHLQDVDWGTNTEEPNIKLEQLKRKQTIRDLCADSSFTFSGKNRAFEDIPNKELDHLIVDDRHGIIYCYVPKVACTNWKRIMILLSESLVNQGTPYHDPLEIPRDLVHNSSSHVTFNKFWKRYGKFSKHLMKVKLKKYTKFLFVRDPFVRLISAFRSKFEIQNEDFYKRFAIPMLQLYANCSQPPPSVSKAFSAGIKPTFSNFIQYLLDLRTEMIMPFNEHWRQVYRLCHPCQINYDFIGKLESLEQDAKYLLSLLNVEKLVQFPPSFRNRTVSSWERNWFSEIPKIWRRKLFELYKPDFALFGYPKPTNLLLD</sequence>
<dbReference type="GO" id="GO:0008146">
    <property type="term" value="F:sulfotransferase activity"/>
    <property type="evidence" value="ECO:0007669"/>
    <property type="project" value="InterPro"/>
</dbReference>
<evidence type="ECO:0000256" key="2">
    <source>
        <dbReference type="ARBA" id="ARBA00006339"/>
    </source>
</evidence>
<keyword evidence="3 11" id="KW-0808">Transferase</keyword>
<evidence type="ECO:0000256" key="10">
    <source>
        <dbReference type="ARBA" id="ARBA00023277"/>
    </source>
</evidence>
<evidence type="ECO:0000256" key="4">
    <source>
        <dbReference type="ARBA" id="ARBA00022692"/>
    </source>
</evidence>
<reference evidence="13" key="1">
    <citation type="journal article" date="2006" name="Science">
        <title>Ancient noncoding elements conserved in the human genome.</title>
        <authorList>
            <person name="Venkatesh B."/>
            <person name="Kirkness E.F."/>
            <person name="Loh Y.H."/>
            <person name="Halpern A.L."/>
            <person name="Lee A.P."/>
            <person name="Johnson J."/>
            <person name="Dandona N."/>
            <person name="Viswanathan L.D."/>
            <person name="Tay A."/>
            <person name="Venter J.C."/>
            <person name="Strausberg R.L."/>
            <person name="Brenner S."/>
        </authorList>
    </citation>
    <scope>NUCLEOTIDE SEQUENCE [LARGE SCALE GENOMIC DNA]</scope>
</reference>
<dbReference type="Ensembl" id="ENSCMIT00000041851.1">
    <property type="protein sequence ID" value="ENSCMIP00000041267.1"/>
    <property type="gene ID" value="ENSCMIG00000017204.1"/>
</dbReference>
<evidence type="ECO:0000256" key="7">
    <source>
        <dbReference type="ARBA" id="ARBA00023034"/>
    </source>
</evidence>
<keyword evidence="13" id="KW-1185">Reference proteome</keyword>
<dbReference type="GO" id="GO:0000139">
    <property type="term" value="C:Golgi membrane"/>
    <property type="evidence" value="ECO:0007669"/>
    <property type="project" value="UniProtKB-SubCell"/>
</dbReference>
<reference evidence="13" key="2">
    <citation type="journal article" date="2007" name="PLoS Biol.">
        <title>Survey sequencing and comparative analysis of the elephant shark (Callorhinchus milii) genome.</title>
        <authorList>
            <person name="Venkatesh B."/>
            <person name="Kirkness E.F."/>
            <person name="Loh Y.H."/>
            <person name="Halpern A.L."/>
            <person name="Lee A.P."/>
            <person name="Johnson J."/>
            <person name="Dandona N."/>
            <person name="Viswanathan L.D."/>
            <person name="Tay A."/>
            <person name="Venter J.C."/>
            <person name="Strausberg R.L."/>
            <person name="Brenner S."/>
        </authorList>
    </citation>
    <scope>NUCLEOTIDE SEQUENCE [LARGE SCALE GENOMIC DNA]</scope>
</reference>
<name>A0A4W3JFX8_CALMI</name>